<dbReference type="AlphaFoldDB" id="A0A0F9UMS0"/>
<organism evidence="1">
    <name type="scientific">marine sediment metagenome</name>
    <dbReference type="NCBI Taxonomy" id="412755"/>
    <lineage>
        <taxon>unclassified sequences</taxon>
        <taxon>metagenomes</taxon>
        <taxon>ecological metagenomes</taxon>
    </lineage>
</organism>
<name>A0A0F9UMS0_9ZZZZ</name>
<evidence type="ECO:0000313" key="1">
    <source>
        <dbReference type="EMBL" id="KKN88767.1"/>
    </source>
</evidence>
<reference evidence="1" key="1">
    <citation type="journal article" date="2015" name="Nature">
        <title>Complex archaea that bridge the gap between prokaryotes and eukaryotes.</title>
        <authorList>
            <person name="Spang A."/>
            <person name="Saw J.H."/>
            <person name="Jorgensen S.L."/>
            <person name="Zaremba-Niedzwiedzka K."/>
            <person name="Martijn J."/>
            <person name="Lind A.E."/>
            <person name="van Eijk R."/>
            <person name="Schleper C."/>
            <person name="Guy L."/>
            <person name="Ettema T.J."/>
        </authorList>
    </citation>
    <scope>NUCLEOTIDE SEQUENCE</scope>
</reference>
<dbReference type="EMBL" id="LAZR01000125">
    <property type="protein sequence ID" value="KKN88767.1"/>
    <property type="molecule type" value="Genomic_DNA"/>
</dbReference>
<accession>A0A0F9UMS0</accession>
<comment type="caution">
    <text evidence="1">The sequence shown here is derived from an EMBL/GenBank/DDBJ whole genome shotgun (WGS) entry which is preliminary data.</text>
</comment>
<gene>
    <name evidence="1" type="ORF">LCGC14_0243740</name>
</gene>
<protein>
    <submittedName>
        <fullName evidence="1">Uncharacterized protein</fullName>
    </submittedName>
</protein>
<sequence length="152" mass="16912">MSFRLVQTCGACPEQYDVLDENDEQVGYLRLRHGGFRADYPGCGGETVYSATTVGDGMFEDSEREYHLSLALEAIRLAHEGIEAEEVERLLELSGNDYASAMLRYGRHEDACNIFPAGGIGLRECDCGFALFTGELQASDKVRAIYEKRRKA</sequence>
<proteinExistence type="predicted"/>